<dbReference type="GO" id="GO:0008745">
    <property type="term" value="F:N-acetylmuramoyl-L-alanine amidase activity"/>
    <property type="evidence" value="ECO:0007669"/>
    <property type="project" value="InterPro"/>
</dbReference>
<dbReference type="STRING" id="1122930.SAMN02745168_2390"/>
<dbReference type="Pfam" id="PF07833">
    <property type="entry name" value="Cu_amine_oxidN1"/>
    <property type="match status" value="1"/>
</dbReference>
<evidence type="ECO:0000313" key="4">
    <source>
        <dbReference type="EMBL" id="SMC76558.1"/>
    </source>
</evidence>
<dbReference type="GO" id="GO:0030288">
    <property type="term" value="C:outer membrane-bounded periplasmic space"/>
    <property type="evidence" value="ECO:0007669"/>
    <property type="project" value="TreeGrafter"/>
</dbReference>
<dbReference type="Gene3D" id="3.40.630.40">
    <property type="entry name" value="Zn-dependent exopeptidases"/>
    <property type="match status" value="1"/>
</dbReference>
<dbReference type="PANTHER" id="PTHR30404">
    <property type="entry name" value="N-ACETYLMURAMOYL-L-ALANINE AMIDASE"/>
    <property type="match status" value="1"/>
</dbReference>
<dbReference type="PANTHER" id="PTHR30404:SF0">
    <property type="entry name" value="N-ACETYLMURAMOYL-L-ALANINE AMIDASE AMIC"/>
    <property type="match status" value="1"/>
</dbReference>
<evidence type="ECO:0000256" key="1">
    <source>
        <dbReference type="ARBA" id="ARBA00022801"/>
    </source>
</evidence>
<dbReference type="InterPro" id="IPR002508">
    <property type="entry name" value="MurNAc-LAA_cat"/>
</dbReference>
<dbReference type="OrthoDB" id="9806267at2"/>
<protein>
    <submittedName>
        <fullName evidence="4">N-acetylmuramoyl-L-alanine amidase</fullName>
    </submittedName>
</protein>
<sequence length="477" mass="50976">MKRIAWFLSVVLLLSNLLGVPAAAASGTVALGIFHPDTGQYRQTQVQTAQLIFDGEPIQSDMPSFILNSRTMVPVRILAERLSAEVLWVPDNQQVIILSEKNTIVLTIGSPVAQVDGVDTTLPDGVSVGLAKYDGVERTLVPLRFVSEQLGAEVTWDNDTYTASVTSPAPSAVYSVTDIAADPASCLVTIATSSRPDCNIKDFGNRVVIDILDAVLTSGMPGSVAVNGSLVKAVRYSQYDQYYKDHARVVRVVLDLTDTASYSDFSFETGDTGLLIRPAESGEAPPVVTPDPSVDYSQFTVVLDPGHGGADCGAIYEGVNEKDINLAVALKVRSLLEQARVNVIMTRDEDVTVGLYTRAPLANDAQADIFVSIHSNASSTSNTVQGIYTCYYADATPGCDLAETLQTAVISSTGAFDRGLQCHPDYVVLRYTKMPAVLIEMGFMSTPAELSCLMDDGYRDSLASGIAGGILNYLSAD</sequence>
<keyword evidence="1" id="KW-0378">Hydrolase</keyword>
<name>A0A1W2BVG7_9FIRM</name>
<evidence type="ECO:0000256" key="2">
    <source>
        <dbReference type="SAM" id="SignalP"/>
    </source>
</evidence>
<dbReference type="EMBL" id="FWXW01000006">
    <property type="protein sequence ID" value="SMC76558.1"/>
    <property type="molecule type" value="Genomic_DNA"/>
</dbReference>
<dbReference type="Gene3D" id="2.60.40.3500">
    <property type="match status" value="1"/>
</dbReference>
<dbReference type="InterPro" id="IPR021731">
    <property type="entry name" value="AMIN_dom"/>
</dbReference>
<dbReference type="InterPro" id="IPR050695">
    <property type="entry name" value="N-acetylmuramoyl_amidase_3"/>
</dbReference>
<dbReference type="SUPFAM" id="SSF53187">
    <property type="entry name" value="Zn-dependent exopeptidases"/>
    <property type="match status" value="1"/>
</dbReference>
<dbReference type="InterPro" id="IPR036582">
    <property type="entry name" value="Mao_N_sf"/>
</dbReference>
<keyword evidence="2" id="KW-0732">Signal</keyword>
<keyword evidence="5" id="KW-1185">Reference proteome</keyword>
<feature type="signal peptide" evidence="2">
    <location>
        <begin position="1"/>
        <end position="24"/>
    </location>
</feature>
<dbReference type="Pfam" id="PF01520">
    <property type="entry name" value="Amidase_3"/>
    <property type="match status" value="1"/>
</dbReference>
<dbReference type="SUPFAM" id="SSF55383">
    <property type="entry name" value="Copper amine oxidase, domain N"/>
    <property type="match status" value="1"/>
</dbReference>
<accession>A0A1W2BVG7</accession>
<proteinExistence type="predicted"/>
<dbReference type="Pfam" id="PF11741">
    <property type="entry name" value="AMIN"/>
    <property type="match status" value="1"/>
</dbReference>
<dbReference type="AlphaFoldDB" id="A0A1W2BVG7"/>
<gene>
    <name evidence="4" type="ORF">SAMN02745168_2390</name>
</gene>
<dbReference type="Proteomes" id="UP000192790">
    <property type="component" value="Unassembled WGS sequence"/>
</dbReference>
<dbReference type="RefSeq" id="WP_084235065.1">
    <property type="nucleotide sequence ID" value="NZ_FWXW01000006.1"/>
</dbReference>
<dbReference type="InterPro" id="IPR012854">
    <property type="entry name" value="Cu_amine_oxidase-like_N"/>
</dbReference>
<dbReference type="Gene3D" id="3.30.457.10">
    <property type="entry name" value="Copper amine oxidase-like, N-terminal domain"/>
    <property type="match status" value="1"/>
</dbReference>
<evidence type="ECO:0000259" key="3">
    <source>
        <dbReference type="SMART" id="SM00646"/>
    </source>
</evidence>
<evidence type="ECO:0000313" key="5">
    <source>
        <dbReference type="Proteomes" id="UP000192790"/>
    </source>
</evidence>
<organism evidence="4 5">
    <name type="scientific">Papillibacter cinnamivorans DSM 12816</name>
    <dbReference type="NCBI Taxonomy" id="1122930"/>
    <lineage>
        <taxon>Bacteria</taxon>
        <taxon>Bacillati</taxon>
        <taxon>Bacillota</taxon>
        <taxon>Clostridia</taxon>
        <taxon>Eubacteriales</taxon>
        <taxon>Oscillospiraceae</taxon>
        <taxon>Papillibacter</taxon>
    </lineage>
</organism>
<reference evidence="4 5" key="1">
    <citation type="submission" date="2017-04" db="EMBL/GenBank/DDBJ databases">
        <authorList>
            <person name="Afonso C.L."/>
            <person name="Miller P.J."/>
            <person name="Scott M.A."/>
            <person name="Spackman E."/>
            <person name="Goraichik I."/>
            <person name="Dimitrov K.M."/>
            <person name="Suarez D.L."/>
            <person name="Swayne D.E."/>
        </authorList>
    </citation>
    <scope>NUCLEOTIDE SEQUENCE [LARGE SCALE GENOMIC DNA]</scope>
    <source>
        <strain evidence="4 5">DSM 12816</strain>
    </source>
</reference>
<feature type="chain" id="PRO_5013320586" evidence="2">
    <location>
        <begin position="25"/>
        <end position="477"/>
    </location>
</feature>
<feature type="domain" description="MurNAc-LAA" evidence="3">
    <location>
        <begin position="359"/>
        <end position="471"/>
    </location>
</feature>
<dbReference type="GO" id="GO:0009253">
    <property type="term" value="P:peptidoglycan catabolic process"/>
    <property type="evidence" value="ECO:0007669"/>
    <property type="project" value="InterPro"/>
</dbReference>
<dbReference type="SMART" id="SM00646">
    <property type="entry name" value="Ami_3"/>
    <property type="match status" value="1"/>
</dbReference>
<dbReference type="CDD" id="cd02696">
    <property type="entry name" value="MurNAc-LAA"/>
    <property type="match status" value="1"/>
</dbReference>